<comment type="caution">
    <text evidence="1">The sequence shown here is derived from an EMBL/GenBank/DDBJ whole genome shotgun (WGS) entry which is preliminary data.</text>
</comment>
<evidence type="ECO:0000313" key="1">
    <source>
        <dbReference type="EMBL" id="MED4129720.1"/>
    </source>
</evidence>
<gene>
    <name evidence="1" type="ORF">P5F74_16410</name>
</gene>
<organism evidence="1 2">
    <name type="scientific">Shouchella miscanthi</name>
    <dbReference type="NCBI Taxonomy" id="2598861"/>
    <lineage>
        <taxon>Bacteria</taxon>
        <taxon>Bacillati</taxon>
        <taxon>Bacillota</taxon>
        <taxon>Bacilli</taxon>
        <taxon>Bacillales</taxon>
        <taxon>Bacillaceae</taxon>
        <taxon>Shouchella</taxon>
    </lineage>
</organism>
<accession>A0ABU6NR77</accession>
<proteinExistence type="predicted"/>
<dbReference type="EMBL" id="JAROAS010000040">
    <property type="protein sequence ID" value="MED4129720.1"/>
    <property type="molecule type" value="Genomic_DNA"/>
</dbReference>
<keyword evidence="2" id="KW-1185">Reference proteome</keyword>
<sequence length="44" mass="4822">MNDKIPSSQVGAKIVEWYSCILSSSYKIAYNAKLKPEMIGDGQG</sequence>
<dbReference type="Proteomes" id="UP001341820">
    <property type="component" value="Unassembled WGS sequence"/>
</dbReference>
<dbReference type="RefSeq" id="WP_328238360.1">
    <property type="nucleotide sequence ID" value="NZ_JAROAS010000040.1"/>
</dbReference>
<name>A0ABU6NR77_9BACI</name>
<protein>
    <submittedName>
        <fullName evidence="1">Uncharacterized protein</fullName>
    </submittedName>
</protein>
<reference evidence="1 2" key="1">
    <citation type="submission" date="2023-03" db="EMBL/GenBank/DDBJ databases">
        <title>Bacillus Genome Sequencing.</title>
        <authorList>
            <person name="Dunlap C."/>
        </authorList>
    </citation>
    <scope>NUCLEOTIDE SEQUENCE [LARGE SCALE GENOMIC DNA]</scope>
    <source>
        <strain evidence="1 2">B-4107</strain>
    </source>
</reference>
<dbReference type="Pfam" id="PF18801">
    <property type="entry name" value="RapH_N"/>
    <property type="match status" value="1"/>
</dbReference>
<evidence type="ECO:0000313" key="2">
    <source>
        <dbReference type="Proteomes" id="UP001341820"/>
    </source>
</evidence>